<reference evidence="2" key="1">
    <citation type="submission" date="2023-03" db="EMBL/GenBank/DDBJ databases">
        <title>Actinorhabdospora filicis NBRC 111898.</title>
        <authorList>
            <person name="Ichikawa N."/>
            <person name="Sato H."/>
            <person name="Tonouchi N."/>
        </authorList>
    </citation>
    <scope>NUCLEOTIDE SEQUENCE</scope>
    <source>
        <strain evidence="2">NBRC 111898</strain>
    </source>
</reference>
<proteinExistence type="predicted"/>
<feature type="signal peptide" evidence="1">
    <location>
        <begin position="1"/>
        <end position="23"/>
    </location>
</feature>
<organism evidence="2 3">
    <name type="scientific">Actinorhabdospora filicis</name>
    <dbReference type="NCBI Taxonomy" id="1785913"/>
    <lineage>
        <taxon>Bacteria</taxon>
        <taxon>Bacillati</taxon>
        <taxon>Actinomycetota</taxon>
        <taxon>Actinomycetes</taxon>
        <taxon>Micromonosporales</taxon>
        <taxon>Micromonosporaceae</taxon>
        <taxon>Actinorhabdospora</taxon>
    </lineage>
</organism>
<feature type="chain" id="PRO_5040786196" description="Secreted protein" evidence="1">
    <location>
        <begin position="24"/>
        <end position="145"/>
    </location>
</feature>
<dbReference type="RefSeq" id="WP_285663449.1">
    <property type="nucleotide sequence ID" value="NZ_BSTX01000002.1"/>
</dbReference>
<dbReference type="AlphaFoldDB" id="A0A9W6W976"/>
<name>A0A9W6W976_9ACTN</name>
<protein>
    <recommendedName>
        <fullName evidence="4">Secreted protein</fullName>
    </recommendedName>
</protein>
<accession>A0A9W6W976</accession>
<dbReference type="EMBL" id="BSTX01000002">
    <property type="protein sequence ID" value="GLZ78289.1"/>
    <property type="molecule type" value="Genomic_DNA"/>
</dbReference>
<keyword evidence="3" id="KW-1185">Reference proteome</keyword>
<evidence type="ECO:0000313" key="2">
    <source>
        <dbReference type="EMBL" id="GLZ78289.1"/>
    </source>
</evidence>
<comment type="caution">
    <text evidence="2">The sequence shown here is derived from an EMBL/GenBank/DDBJ whole genome shotgun (WGS) entry which is preliminary data.</text>
</comment>
<evidence type="ECO:0008006" key="4">
    <source>
        <dbReference type="Google" id="ProtNLM"/>
    </source>
</evidence>
<evidence type="ECO:0000313" key="3">
    <source>
        <dbReference type="Proteomes" id="UP001165079"/>
    </source>
</evidence>
<keyword evidence="1" id="KW-0732">Signal</keyword>
<dbReference type="Proteomes" id="UP001165079">
    <property type="component" value="Unassembled WGS sequence"/>
</dbReference>
<evidence type="ECO:0000256" key="1">
    <source>
        <dbReference type="SAM" id="SignalP"/>
    </source>
</evidence>
<sequence length="145" mass="15623">MRRAFLVATLMVIGIFAPVAAQASTGGALAATCGTYSASIGPGPASTRIHYCYEKTGSSYSAKVDEGTKRFQGATTRSAALWVHGDYTGGAGWTERIDWTDSPTPLPINTWSKTRVLNVWFEICIHPSAAPSYESRESCKRLTKV</sequence>
<gene>
    <name evidence="2" type="ORF">Afil01_30960</name>
</gene>